<gene>
    <name evidence="1" type="ORF">LOC62_07G008890</name>
</gene>
<evidence type="ECO:0000313" key="2">
    <source>
        <dbReference type="Proteomes" id="UP000827549"/>
    </source>
</evidence>
<proteinExistence type="predicted"/>
<keyword evidence="2" id="KW-1185">Reference proteome</keyword>
<dbReference type="AlphaFoldDB" id="A0AAF1BL36"/>
<dbReference type="EMBL" id="CP086720">
    <property type="protein sequence ID" value="WOO85391.1"/>
    <property type="molecule type" value="Genomic_DNA"/>
</dbReference>
<dbReference type="GeneID" id="87812054"/>
<evidence type="ECO:0000313" key="1">
    <source>
        <dbReference type="EMBL" id="WOO85391.1"/>
    </source>
</evidence>
<name>A0AAF1BL36_9TREE</name>
<dbReference type="RefSeq" id="XP_062631417.1">
    <property type="nucleotide sequence ID" value="XM_062775433.1"/>
</dbReference>
<dbReference type="InterPro" id="IPR036420">
    <property type="entry name" value="BRCT_dom_sf"/>
</dbReference>
<sequence length="272" mass="31337">MSGIFEGLCFDIQAHDVDSDREIDIWKKIRMHGGRFVEEDPWGAAQPDIVLVQLPPKVCTTGAYVHFVPYHIKPPGPFDKDFEAMMWKQAQRIGDNSKITFQMDWVQYCINVRRACALDLAALELYSVTSLHTEKAVEAAFRNAWLIPKVFNGWGKLAPMSFHLDIEDKDVETFLKIQALLGPIQTSSIIMYSVTESRHLSRRQLDQLRLRRPSSIVVNVKYAVDCMAQNKVLDYQPYLIQGIPHFWLREDYVPFGKMPVLDNVMYRVAKSD</sequence>
<accession>A0AAF1BL36</accession>
<dbReference type="Proteomes" id="UP000827549">
    <property type="component" value="Chromosome 7"/>
</dbReference>
<dbReference type="SUPFAM" id="SSF52113">
    <property type="entry name" value="BRCT domain"/>
    <property type="match status" value="1"/>
</dbReference>
<evidence type="ECO:0008006" key="3">
    <source>
        <dbReference type="Google" id="ProtNLM"/>
    </source>
</evidence>
<organism evidence="1 2">
    <name type="scientific">Vanrija pseudolonga</name>
    <dbReference type="NCBI Taxonomy" id="143232"/>
    <lineage>
        <taxon>Eukaryota</taxon>
        <taxon>Fungi</taxon>
        <taxon>Dikarya</taxon>
        <taxon>Basidiomycota</taxon>
        <taxon>Agaricomycotina</taxon>
        <taxon>Tremellomycetes</taxon>
        <taxon>Trichosporonales</taxon>
        <taxon>Trichosporonaceae</taxon>
        <taxon>Vanrija</taxon>
    </lineage>
</organism>
<reference evidence="1" key="1">
    <citation type="submission" date="2023-10" db="EMBL/GenBank/DDBJ databases">
        <authorList>
            <person name="Noh H."/>
        </authorList>
    </citation>
    <scope>NUCLEOTIDE SEQUENCE</scope>
    <source>
        <strain evidence="1">DUCC4014</strain>
    </source>
</reference>
<protein>
    <recommendedName>
        <fullName evidence="3">BRCT domain-containing protein</fullName>
    </recommendedName>
</protein>